<keyword evidence="1" id="KW-0614">Plasmid</keyword>
<sequence length="45" mass="5536">MEETAYEFLEKIKNMEPAERWKLLDLMYDLYFNKGIQILDEGDEY</sequence>
<organism evidence="1">
    <name type="scientific">Bacillus subtilis subsp. natto</name>
    <dbReference type="NCBI Taxonomy" id="86029"/>
    <lineage>
        <taxon>Bacteria</taxon>
        <taxon>Bacillati</taxon>
        <taxon>Bacillota</taxon>
        <taxon>Bacilli</taxon>
        <taxon>Bacillales</taxon>
        <taxon>Bacillaceae</taxon>
        <taxon>Bacillus</taxon>
    </lineage>
</organism>
<dbReference type="SMR" id="E9RJH8"/>
<reference evidence="1" key="1">
    <citation type="journal article" date="1997" name="Proc. Natl. Acad. Sci. U.S.A.">
        <title>Experimental surgery to create subgenomes of Bacillus subtilis 168.</title>
        <authorList>
            <person name="Itaya M."/>
            <person name="Tanaka T."/>
        </authorList>
    </citation>
    <scope>NUCLEOTIDE SEQUENCE</scope>
    <source>
        <strain evidence="1">IAM 11631</strain>
        <plasmid evidence="1">pLS32</plasmid>
    </source>
</reference>
<reference evidence="1" key="2">
    <citation type="submission" date="2011-02" db="EMBL/GenBank/DDBJ databases">
        <title>Genetic factors for stable replication of pLS32 in Bacillus subtilis.</title>
        <authorList>
            <person name="Itaya M."/>
        </authorList>
    </citation>
    <scope>NUCLEOTIDE SEQUENCE</scope>
    <source>
        <strain evidence="1">IAM 11631</strain>
        <plasmid evidence="1">pLS32</plasmid>
    </source>
</reference>
<geneLocation type="plasmid" evidence="1">
    <name>pLS32</name>
</geneLocation>
<evidence type="ECO:0000313" key="1">
    <source>
        <dbReference type="EMBL" id="BAJ77073.1"/>
    </source>
</evidence>
<dbReference type="EMBL" id="AB615353">
    <property type="protein sequence ID" value="BAJ77073.1"/>
    <property type="molecule type" value="Genomic_DNA"/>
</dbReference>
<dbReference type="RefSeq" id="WP_013603347.1">
    <property type="nucleotide sequence ID" value="NC_015149.1"/>
</dbReference>
<name>E9RJH8_BACNA</name>
<proteinExistence type="predicted"/>
<accession>E9RJH8</accession>
<protein>
    <submittedName>
        <fullName evidence="1">Uncharacterized protein</fullName>
    </submittedName>
</protein>
<dbReference type="AlphaFoldDB" id="E9RJH8"/>